<keyword evidence="3" id="KW-1185">Reference proteome</keyword>
<evidence type="ECO:0000313" key="3">
    <source>
        <dbReference type="Proteomes" id="UP000286598"/>
    </source>
</evidence>
<reference evidence="2 3" key="1">
    <citation type="submission" date="2018-08" db="EMBL/GenBank/DDBJ databases">
        <title>A genome reference for cultivated species of the human gut microbiota.</title>
        <authorList>
            <person name="Zou Y."/>
            <person name="Xue W."/>
            <person name="Luo G."/>
        </authorList>
    </citation>
    <scope>NUCLEOTIDE SEQUENCE [LARGE SCALE GENOMIC DNA]</scope>
    <source>
        <strain evidence="2 3">AF42-9</strain>
    </source>
</reference>
<feature type="domain" description="Helicase HerA central" evidence="1">
    <location>
        <begin position="144"/>
        <end position="310"/>
    </location>
</feature>
<gene>
    <name evidence="2" type="ORF">DW060_11590</name>
</gene>
<accession>A0A3C0CC43</accession>
<dbReference type="AlphaFoldDB" id="A0A3C0CC43"/>
<dbReference type="OrthoDB" id="9806951at2"/>
<evidence type="ECO:0000259" key="1">
    <source>
        <dbReference type="Pfam" id="PF01935"/>
    </source>
</evidence>
<protein>
    <submittedName>
        <fullName evidence="2">ATP-binding protein</fullName>
    </submittedName>
</protein>
<dbReference type="GO" id="GO:0005524">
    <property type="term" value="F:ATP binding"/>
    <property type="evidence" value="ECO:0007669"/>
    <property type="project" value="UniProtKB-KW"/>
</dbReference>
<dbReference type="Gene3D" id="3.40.50.300">
    <property type="entry name" value="P-loop containing nucleotide triphosphate hydrolases"/>
    <property type="match status" value="2"/>
</dbReference>
<dbReference type="InterPro" id="IPR027417">
    <property type="entry name" value="P-loop_NTPase"/>
</dbReference>
<dbReference type="Pfam" id="PF01935">
    <property type="entry name" value="DUF87"/>
    <property type="match status" value="1"/>
</dbReference>
<name>A0A3C0CC43_9BACT</name>
<dbReference type="PANTHER" id="PTHR42957">
    <property type="entry name" value="HELICASE MJ1565-RELATED"/>
    <property type="match status" value="1"/>
</dbReference>
<keyword evidence="2" id="KW-0067">ATP-binding</keyword>
<dbReference type="SUPFAM" id="SSF52540">
    <property type="entry name" value="P-loop containing nucleoside triphosphate hydrolases"/>
    <property type="match status" value="1"/>
</dbReference>
<evidence type="ECO:0000313" key="2">
    <source>
        <dbReference type="EMBL" id="RHK47865.1"/>
    </source>
</evidence>
<proteinExistence type="predicted"/>
<comment type="caution">
    <text evidence="2">The sequence shown here is derived from an EMBL/GenBank/DDBJ whole genome shotgun (WGS) entry which is preliminary data.</text>
</comment>
<dbReference type="Proteomes" id="UP000286598">
    <property type="component" value="Unassembled WGS sequence"/>
</dbReference>
<dbReference type="InterPro" id="IPR002789">
    <property type="entry name" value="HerA_central"/>
</dbReference>
<keyword evidence="2" id="KW-0547">Nucleotide-binding</keyword>
<organism evidence="2 3">
    <name type="scientific">Leyella stercorea</name>
    <dbReference type="NCBI Taxonomy" id="363265"/>
    <lineage>
        <taxon>Bacteria</taxon>
        <taxon>Pseudomonadati</taxon>
        <taxon>Bacteroidota</taxon>
        <taxon>Bacteroidia</taxon>
        <taxon>Bacteroidales</taxon>
        <taxon>Prevotellaceae</taxon>
        <taxon>Leyella</taxon>
    </lineage>
</organism>
<sequence length="615" mass="70786">MEQNKDISIYNSVFRIGIVHSVDGRVIKVLVDKDKNNSHLIFQGQLIKNVAVGSYVKVLKGFETIVGKVESEYIETDKGVPVQYSSQEEYISRFLIIKLIGHIEGHSYKKGLTELPLIANECHLLTNNEFEMIHSFGSKDDMLIKIGAIVSDPLVPISIGVNKLFASHIGIFGNTGSGKSYTLAKIYRQLFLTFKDNESFKNNAKFLFYDFNGEYSKENAIIEGKKIYDLSTGTEEGKDKIPLSDKDMLDENLLCIFASATEKTQRPFIVRCIKLYKTIGCDIDKFKNYLKRQIVDILEMSDKVKGDLLIDYVEEILPPNIKNGIDIGLREDFSYHSNAQCYFLKDRSNGFINFQDRPQYILNLKIYQQVDQFAFSDNFIKNFINIMYMRLIYDMLGNRAMNEHIAPAINKLKSNEKNIEKVFDFTGKIGSFWNMSNIVAINLCNVNTDMKKLIPLLLTNKLYREYKKRREFNSYLNIIVDEAHNILSYQSTRESESWKDYRLEVFEEIIKEGRKFGVFMTIASQRPSDISSTIISQLHNYFIHRLMNEKDIQQVNNTISYLDKVSVESLPILSTGVCVLAGQLSEMPIVVQIDRIEDKNKPQNDTINIVEAWCK</sequence>
<dbReference type="InterPro" id="IPR008571">
    <property type="entry name" value="HerA-like"/>
</dbReference>
<dbReference type="EMBL" id="QRNO01000078">
    <property type="protein sequence ID" value="RHK47865.1"/>
    <property type="molecule type" value="Genomic_DNA"/>
</dbReference>
<dbReference type="PANTHER" id="PTHR42957:SF1">
    <property type="entry name" value="HELICASE MJ1565-RELATED"/>
    <property type="match status" value="1"/>
</dbReference>